<evidence type="ECO:0000313" key="3">
    <source>
        <dbReference type="Proteomes" id="UP000004893"/>
    </source>
</evidence>
<feature type="signal peptide" evidence="1">
    <location>
        <begin position="1"/>
        <end position="19"/>
    </location>
</feature>
<keyword evidence="1" id="KW-0732">Signal</keyword>
<evidence type="ECO:0000256" key="1">
    <source>
        <dbReference type="SAM" id="SignalP"/>
    </source>
</evidence>
<dbReference type="EMBL" id="ABYI02000028">
    <property type="protein sequence ID" value="EEG73308.1"/>
    <property type="molecule type" value="Genomic_DNA"/>
</dbReference>
<reference evidence="2" key="2">
    <citation type="submission" date="2013-06" db="EMBL/GenBank/DDBJ databases">
        <title>Draft genome sequence of Clostridium hylemonae (DSM 15053).</title>
        <authorList>
            <person name="Sudarsanam P."/>
            <person name="Ley R."/>
            <person name="Guruge J."/>
            <person name="Turnbaugh P.J."/>
            <person name="Mahowald M."/>
            <person name="Liep D."/>
            <person name="Gordon J."/>
        </authorList>
    </citation>
    <scope>NUCLEOTIDE SEQUENCE</scope>
    <source>
        <strain evidence="2">DSM 15053</strain>
    </source>
</reference>
<dbReference type="HOGENOM" id="CLU_2786513_0_0_9"/>
<dbReference type="AlphaFoldDB" id="C0C3D2"/>
<evidence type="ECO:0000313" key="2">
    <source>
        <dbReference type="EMBL" id="EEG73308.1"/>
    </source>
</evidence>
<comment type="caution">
    <text evidence="2">The sequence shown here is derived from an EMBL/GenBank/DDBJ whole genome shotgun (WGS) entry which is preliminary data.</text>
</comment>
<protein>
    <recommendedName>
        <fullName evidence="4">Secreted protein</fullName>
    </recommendedName>
</protein>
<reference evidence="2" key="1">
    <citation type="submission" date="2009-02" db="EMBL/GenBank/DDBJ databases">
        <authorList>
            <person name="Fulton L."/>
            <person name="Clifton S."/>
            <person name="Fulton B."/>
            <person name="Xu J."/>
            <person name="Minx P."/>
            <person name="Pepin K.H."/>
            <person name="Johnson M."/>
            <person name="Bhonagiri V."/>
            <person name="Nash W.E."/>
            <person name="Mardis E.R."/>
            <person name="Wilson R.K."/>
        </authorList>
    </citation>
    <scope>NUCLEOTIDE SEQUENCE [LARGE SCALE GENOMIC DNA]</scope>
    <source>
        <strain evidence="2">DSM 15053</strain>
    </source>
</reference>
<keyword evidence="3" id="KW-1185">Reference proteome</keyword>
<gene>
    <name evidence="2" type="ORF">CLOHYLEM_06593</name>
</gene>
<evidence type="ECO:0008006" key="4">
    <source>
        <dbReference type="Google" id="ProtNLM"/>
    </source>
</evidence>
<dbReference type="STRING" id="553973.CLOHYLEM_06593"/>
<dbReference type="Proteomes" id="UP000004893">
    <property type="component" value="Unassembled WGS sequence"/>
</dbReference>
<name>C0C3D2_9FIRM</name>
<proteinExistence type="predicted"/>
<organism evidence="2 3">
    <name type="scientific">[Clostridium] hylemonae DSM 15053</name>
    <dbReference type="NCBI Taxonomy" id="553973"/>
    <lineage>
        <taxon>Bacteria</taxon>
        <taxon>Bacillati</taxon>
        <taxon>Bacillota</taxon>
        <taxon>Clostridia</taxon>
        <taxon>Lachnospirales</taxon>
        <taxon>Lachnospiraceae</taxon>
    </lineage>
</organism>
<feature type="chain" id="PRO_5002894663" description="Secreted protein" evidence="1">
    <location>
        <begin position="20"/>
        <end position="68"/>
    </location>
</feature>
<sequence>MLFVITFPCLFLALSAATASTPASERAYTAMCTRPLCLFIVRNLNIPNGRGSPGVFQWMKLYLECWAG</sequence>
<accession>C0C3D2</accession>